<dbReference type="GO" id="GO:0034257">
    <property type="term" value="F:nicotinamide riboside transmembrane transporter activity"/>
    <property type="evidence" value="ECO:0007669"/>
    <property type="project" value="InterPro"/>
</dbReference>
<evidence type="ECO:0000256" key="10">
    <source>
        <dbReference type="SAM" id="Phobius"/>
    </source>
</evidence>
<keyword evidence="6" id="KW-1003">Cell membrane</keyword>
<gene>
    <name evidence="11" type="ORF">EJA05_14350</name>
</gene>
<evidence type="ECO:0000313" key="11">
    <source>
        <dbReference type="EMBL" id="AZL68839.1"/>
    </source>
</evidence>
<dbReference type="NCBIfam" id="TIGR01528">
    <property type="entry name" value="NMN_trans_PnuC"/>
    <property type="match status" value="1"/>
</dbReference>
<dbReference type="PANTHER" id="PTHR36122:SF2">
    <property type="entry name" value="NICOTINAMIDE RIBOSIDE TRANSPORTER PNUC"/>
    <property type="match status" value="1"/>
</dbReference>
<keyword evidence="8 10" id="KW-1133">Transmembrane helix</keyword>
<evidence type="ECO:0000256" key="8">
    <source>
        <dbReference type="ARBA" id="ARBA00022989"/>
    </source>
</evidence>
<evidence type="ECO:0000256" key="9">
    <source>
        <dbReference type="ARBA" id="ARBA00023136"/>
    </source>
</evidence>
<keyword evidence="9 10" id="KW-0472">Membrane</keyword>
<dbReference type="AlphaFoldDB" id="A0A3S8UK91"/>
<dbReference type="PANTHER" id="PTHR36122">
    <property type="entry name" value="NICOTINAMIDE RIBOSIDE TRANSPORTER PNUC"/>
    <property type="match status" value="1"/>
</dbReference>
<evidence type="ECO:0000256" key="5">
    <source>
        <dbReference type="ARBA" id="ARBA00022448"/>
    </source>
</evidence>
<evidence type="ECO:0000256" key="3">
    <source>
        <dbReference type="ARBA" id="ARBA00006669"/>
    </source>
</evidence>
<evidence type="ECO:0000256" key="6">
    <source>
        <dbReference type="ARBA" id="ARBA00022475"/>
    </source>
</evidence>
<dbReference type="GO" id="GO:0005886">
    <property type="term" value="C:plasma membrane"/>
    <property type="evidence" value="ECO:0007669"/>
    <property type="project" value="UniProtKB-SubCell"/>
</dbReference>
<comment type="similarity">
    <text evidence="3">Belongs to the nicotinamide ribonucleoside (NR) uptake permease (TC 4.B.1) family.</text>
</comment>
<accession>A0A3S8UK91</accession>
<comment type="function">
    <text evidence="1">Required for nicotinamide riboside transport across the inner membrane.</text>
</comment>
<evidence type="ECO:0000256" key="4">
    <source>
        <dbReference type="ARBA" id="ARBA00017522"/>
    </source>
</evidence>
<evidence type="ECO:0000256" key="7">
    <source>
        <dbReference type="ARBA" id="ARBA00022692"/>
    </source>
</evidence>
<evidence type="ECO:0000313" key="12">
    <source>
        <dbReference type="Proteomes" id="UP000268230"/>
    </source>
</evidence>
<dbReference type="KEGG" id="pory:EJA05_14350"/>
<name>A0A3S8UK91_9PSED</name>
<feature type="transmembrane region" description="Helical" evidence="10">
    <location>
        <begin position="161"/>
        <end position="177"/>
    </location>
</feature>
<keyword evidence="5" id="KW-0813">Transport</keyword>
<sequence length="188" mass="21262">MSGLELFAAALGVIAVWLTVRQNPWCWPIGLVMVVLYSWIFYEVKLYSDMLLQLVYAVLQLYGWWQWTRPDRVEDARQVSSLGLAPMLKGLGTGLVASLVLGATMAHYTDAAQPWLDAALTGFSLVAQLWMAQKRLQCWVLWMVLDVIFVGLFLYKGLYLTAALYALFTLIAVRGWLEWRRDPALAAA</sequence>
<dbReference type="Pfam" id="PF04973">
    <property type="entry name" value="NMN_transporter"/>
    <property type="match status" value="1"/>
</dbReference>
<evidence type="ECO:0000256" key="2">
    <source>
        <dbReference type="ARBA" id="ARBA00004651"/>
    </source>
</evidence>
<proteinExistence type="inferred from homology"/>
<comment type="subcellular location">
    <subcellularLocation>
        <location evidence="2">Cell membrane</location>
        <topology evidence="2">Multi-pass membrane protein</topology>
    </subcellularLocation>
</comment>
<dbReference type="OrthoDB" id="9791248at2"/>
<keyword evidence="7 10" id="KW-0812">Transmembrane</keyword>
<feature type="transmembrane region" description="Helical" evidence="10">
    <location>
        <begin position="139"/>
        <end position="155"/>
    </location>
</feature>
<dbReference type="Proteomes" id="UP000268230">
    <property type="component" value="Chromosome"/>
</dbReference>
<reference evidence="11 12" key="1">
    <citation type="submission" date="2018-12" db="EMBL/GenBank/DDBJ databases">
        <authorList>
            <person name="Li S."/>
            <person name="Yang R."/>
            <person name="Chen G."/>
            <person name="Zou L."/>
            <person name="Zhang C."/>
            <person name="Chen Y."/>
            <person name="Liu Z."/>
            <person name="Li Y."/>
            <person name="Yan Y."/>
            <person name="Huang M."/>
            <person name="Chen T."/>
        </authorList>
    </citation>
    <scope>NUCLEOTIDE SEQUENCE [LARGE SCALE GENOMIC DNA]</scope>
    <source>
        <strain evidence="11 12">1257</strain>
    </source>
</reference>
<dbReference type="EMBL" id="CP034338">
    <property type="protein sequence ID" value="AZL68839.1"/>
    <property type="molecule type" value="Genomic_DNA"/>
</dbReference>
<evidence type="ECO:0000256" key="1">
    <source>
        <dbReference type="ARBA" id="ARBA00002672"/>
    </source>
</evidence>
<dbReference type="InterPro" id="IPR006419">
    <property type="entry name" value="NMN_transpt_PnuC"/>
</dbReference>
<protein>
    <recommendedName>
        <fullName evidence="4">Nicotinamide riboside transporter PnuC</fullName>
    </recommendedName>
</protein>
<organism evidence="11 12">
    <name type="scientific">Pseudomonas entomophila</name>
    <dbReference type="NCBI Taxonomy" id="312306"/>
    <lineage>
        <taxon>Bacteria</taxon>
        <taxon>Pseudomonadati</taxon>
        <taxon>Pseudomonadota</taxon>
        <taxon>Gammaproteobacteria</taxon>
        <taxon>Pseudomonadales</taxon>
        <taxon>Pseudomonadaceae</taxon>
        <taxon>Pseudomonas</taxon>
    </lineage>
</organism>